<keyword evidence="2" id="KW-1133">Transmembrane helix</keyword>
<dbReference type="GO" id="GO:0006972">
    <property type="term" value="P:hyperosmotic response"/>
    <property type="evidence" value="ECO:0007669"/>
    <property type="project" value="TreeGrafter"/>
</dbReference>
<feature type="region of interest" description="Disordered" evidence="1">
    <location>
        <begin position="225"/>
        <end position="257"/>
    </location>
</feature>
<dbReference type="GO" id="GO:0007232">
    <property type="term" value="P:osmosensory signaling pathway via Sho1 osmosensor"/>
    <property type="evidence" value="ECO:0007669"/>
    <property type="project" value="InterPro"/>
</dbReference>
<feature type="region of interest" description="Disordered" evidence="1">
    <location>
        <begin position="132"/>
        <end position="151"/>
    </location>
</feature>
<dbReference type="GO" id="GO:0005886">
    <property type="term" value="C:plasma membrane"/>
    <property type="evidence" value="ECO:0007669"/>
    <property type="project" value="InterPro"/>
</dbReference>
<feature type="transmembrane region" description="Helical" evidence="2">
    <location>
        <begin position="154"/>
        <end position="179"/>
    </location>
</feature>
<name>A0A1X2GH16_9FUNG</name>
<dbReference type="GO" id="GO:0005034">
    <property type="term" value="F:osmosensor activity"/>
    <property type="evidence" value="ECO:0007669"/>
    <property type="project" value="InterPro"/>
</dbReference>
<keyword evidence="2" id="KW-0472">Membrane</keyword>
<feature type="compositionally biased region" description="Low complexity" evidence="1">
    <location>
        <begin position="132"/>
        <end position="148"/>
    </location>
</feature>
<dbReference type="GO" id="GO:0001402">
    <property type="term" value="P:signal transduction involved in filamentous growth"/>
    <property type="evidence" value="ECO:0007669"/>
    <property type="project" value="TreeGrafter"/>
</dbReference>
<evidence type="ECO:0000256" key="1">
    <source>
        <dbReference type="SAM" id="MobiDB-lite"/>
    </source>
</evidence>
<reference evidence="3 4" key="1">
    <citation type="submission" date="2016-07" db="EMBL/GenBank/DDBJ databases">
        <title>Pervasive Adenine N6-methylation of Active Genes in Fungi.</title>
        <authorList>
            <consortium name="DOE Joint Genome Institute"/>
            <person name="Mondo S.J."/>
            <person name="Dannebaum R.O."/>
            <person name="Kuo R.C."/>
            <person name="Labutti K."/>
            <person name="Haridas S."/>
            <person name="Kuo A."/>
            <person name="Salamov A."/>
            <person name="Ahrendt S.R."/>
            <person name="Lipzen A."/>
            <person name="Sullivan W."/>
            <person name="Andreopoulos W.B."/>
            <person name="Clum A."/>
            <person name="Lindquist E."/>
            <person name="Daum C."/>
            <person name="Ramamoorthy G.K."/>
            <person name="Gryganskyi A."/>
            <person name="Culley D."/>
            <person name="Magnuson J.K."/>
            <person name="James T.Y."/>
            <person name="O'Malley M.A."/>
            <person name="Stajich J.E."/>
            <person name="Spatafora J.W."/>
            <person name="Visel A."/>
            <person name="Grigoriev I.V."/>
        </authorList>
    </citation>
    <scope>NUCLEOTIDE SEQUENCE [LARGE SCALE GENOMIC DNA]</scope>
    <source>
        <strain evidence="3 4">NRRL 3301</strain>
    </source>
</reference>
<dbReference type="InterPro" id="IPR039295">
    <property type="entry name" value="MSB2"/>
</dbReference>
<dbReference type="OrthoDB" id="2443140at2759"/>
<proteinExistence type="predicted"/>
<dbReference type="PANTHER" id="PTHR35778:SF1">
    <property type="entry name" value="SIGNALING MUCIN HKR1-RELATED"/>
    <property type="match status" value="1"/>
</dbReference>
<dbReference type="EMBL" id="MCGT01000015">
    <property type="protein sequence ID" value="ORX53571.1"/>
    <property type="molecule type" value="Genomic_DNA"/>
</dbReference>
<dbReference type="AlphaFoldDB" id="A0A1X2GH16"/>
<feature type="transmembrane region" description="Helical" evidence="2">
    <location>
        <begin position="117"/>
        <end position="134"/>
    </location>
</feature>
<dbReference type="GO" id="GO:0005576">
    <property type="term" value="C:extracellular region"/>
    <property type="evidence" value="ECO:0007669"/>
    <property type="project" value="TreeGrafter"/>
</dbReference>
<dbReference type="GO" id="GO:0030010">
    <property type="term" value="P:establishment of cell polarity"/>
    <property type="evidence" value="ECO:0007669"/>
    <property type="project" value="TreeGrafter"/>
</dbReference>
<protein>
    <submittedName>
        <fullName evidence="3">Uncharacterized protein</fullName>
    </submittedName>
</protein>
<dbReference type="PANTHER" id="PTHR35778">
    <property type="entry name" value="SIGNALING MUCIN HKR1-RELATED"/>
    <property type="match status" value="1"/>
</dbReference>
<evidence type="ECO:0000313" key="3">
    <source>
        <dbReference type="EMBL" id="ORX53571.1"/>
    </source>
</evidence>
<evidence type="ECO:0000313" key="4">
    <source>
        <dbReference type="Proteomes" id="UP000242146"/>
    </source>
</evidence>
<comment type="caution">
    <text evidence="3">The sequence shown here is derived from an EMBL/GenBank/DDBJ whole genome shotgun (WGS) entry which is preliminary data.</text>
</comment>
<gene>
    <name evidence="3" type="ORF">DM01DRAFT_73551</name>
</gene>
<keyword evidence="4" id="KW-1185">Reference proteome</keyword>
<keyword evidence="2" id="KW-0812">Transmembrane</keyword>
<dbReference type="Proteomes" id="UP000242146">
    <property type="component" value="Unassembled WGS sequence"/>
</dbReference>
<dbReference type="GO" id="GO:0031505">
    <property type="term" value="P:fungal-type cell wall organization"/>
    <property type="evidence" value="ECO:0007669"/>
    <property type="project" value="TreeGrafter"/>
</dbReference>
<dbReference type="STRING" id="101127.A0A1X2GH16"/>
<sequence>MVSNSILTAELVQSIPVLFSNAMSCSVNQIIVLSIVPFQPSTNSKRDAGASVPGVVLNMALPSNQTQTLQNVISNGASELYASSNGQLPTLIDSSYPLNTHGNAYDNKTKEMNSTPFFFLIIAAVVSSSSPSLQDPNGNGSDSSSSSPSGGGGLSRGGIIGICVGVAVVVYGAATVVAVRVYRNRKARQEEEAIATHEVFTQSISAPIMQDNSVGFMYPSSQQASSSYEHSHYRHDLPPPLQLLPDKHSPQSPHYQW</sequence>
<organism evidence="3 4">
    <name type="scientific">Hesseltinella vesiculosa</name>
    <dbReference type="NCBI Taxonomy" id="101127"/>
    <lineage>
        <taxon>Eukaryota</taxon>
        <taxon>Fungi</taxon>
        <taxon>Fungi incertae sedis</taxon>
        <taxon>Mucoromycota</taxon>
        <taxon>Mucoromycotina</taxon>
        <taxon>Mucoromycetes</taxon>
        <taxon>Mucorales</taxon>
        <taxon>Cunninghamellaceae</taxon>
        <taxon>Hesseltinella</taxon>
    </lineage>
</organism>
<accession>A0A1X2GH16</accession>
<dbReference type="GO" id="GO:0030427">
    <property type="term" value="C:site of polarized growth"/>
    <property type="evidence" value="ECO:0007669"/>
    <property type="project" value="TreeGrafter"/>
</dbReference>
<dbReference type="GO" id="GO:0009986">
    <property type="term" value="C:cell surface"/>
    <property type="evidence" value="ECO:0007669"/>
    <property type="project" value="TreeGrafter"/>
</dbReference>
<evidence type="ECO:0000256" key="2">
    <source>
        <dbReference type="SAM" id="Phobius"/>
    </source>
</evidence>